<proteinExistence type="predicted"/>
<evidence type="ECO:0000313" key="2">
    <source>
        <dbReference type="Proteomes" id="UP000775213"/>
    </source>
</evidence>
<dbReference type="EMBL" id="JAGFBR010000003">
    <property type="protein sequence ID" value="KAH0468709.1"/>
    <property type="molecule type" value="Genomic_DNA"/>
</dbReference>
<keyword evidence="2" id="KW-1185">Reference proteome</keyword>
<sequence>MKIGKQNACEGDPVRKVYVLDLTYVKKGRGRPKKIWLENIKNGLSLLDLDENLTLNRTQWRKKDSCSRPYIVG</sequence>
<evidence type="ECO:0000313" key="1">
    <source>
        <dbReference type="EMBL" id="KAH0468709.1"/>
    </source>
</evidence>
<accession>A0AAV7HLW0</accession>
<comment type="caution">
    <text evidence="1">The sequence shown here is derived from an EMBL/GenBank/DDBJ whole genome shotgun (WGS) entry which is preliminary data.</text>
</comment>
<dbReference type="Proteomes" id="UP000775213">
    <property type="component" value="Unassembled WGS sequence"/>
</dbReference>
<dbReference type="AlphaFoldDB" id="A0AAV7HLW0"/>
<organism evidence="1 2">
    <name type="scientific">Dendrobium chrysotoxum</name>
    <name type="common">Orchid</name>
    <dbReference type="NCBI Taxonomy" id="161865"/>
    <lineage>
        <taxon>Eukaryota</taxon>
        <taxon>Viridiplantae</taxon>
        <taxon>Streptophyta</taxon>
        <taxon>Embryophyta</taxon>
        <taxon>Tracheophyta</taxon>
        <taxon>Spermatophyta</taxon>
        <taxon>Magnoliopsida</taxon>
        <taxon>Liliopsida</taxon>
        <taxon>Asparagales</taxon>
        <taxon>Orchidaceae</taxon>
        <taxon>Epidendroideae</taxon>
        <taxon>Malaxideae</taxon>
        <taxon>Dendrobiinae</taxon>
        <taxon>Dendrobium</taxon>
    </lineage>
</organism>
<name>A0AAV7HLW0_DENCH</name>
<gene>
    <name evidence="1" type="ORF">IEQ34_001941</name>
</gene>
<protein>
    <submittedName>
        <fullName evidence="1">Uncharacterized protein</fullName>
    </submittedName>
</protein>
<reference evidence="1 2" key="1">
    <citation type="journal article" date="2021" name="Hortic Res">
        <title>Chromosome-scale assembly of the Dendrobium chrysotoxum genome enhances the understanding of orchid evolution.</title>
        <authorList>
            <person name="Zhang Y."/>
            <person name="Zhang G.Q."/>
            <person name="Zhang D."/>
            <person name="Liu X.D."/>
            <person name="Xu X.Y."/>
            <person name="Sun W.H."/>
            <person name="Yu X."/>
            <person name="Zhu X."/>
            <person name="Wang Z.W."/>
            <person name="Zhao X."/>
            <person name="Zhong W.Y."/>
            <person name="Chen H."/>
            <person name="Yin W.L."/>
            <person name="Huang T."/>
            <person name="Niu S.C."/>
            <person name="Liu Z.J."/>
        </authorList>
    </citation>
    <scope>NUCLEOTIDE SEQUENCE [LARGE SCALE GENOMIC DNA]</scope>
    <source>
        <strain evidence="1">Lindl</strain>
    </source>
</reference>